<accession>A0ABT5U747</accession>
<feature type="domain" description="HNH nuclease" evidence="1">
    <location>
        <begin position="76"/>
        <end position="129"/>
    </location>
</feature>
<reference evidence="2 3" key="1">
    <citation type="submission" date="2022-11" db="EMBL/GenBank/DDBJ databases">
        <title>Spartinivicinus poritis sp. nov., isolated from scleractinian coral Porites lutea.</title>
        <authorList>
            <person name="Zhang G."/>
            <person name="Cai L."/>
            <person name="Wei Q."/>
        </authorList>
    </citation>
    <scope>NUCLEOTIDE SEQUENCE [LARGE SCALE GENOMIC DNA]</scope>
    <source>
        <strain evidence="2 3">A2-2</strain>
    </source>
</reference>
<dbReference type="RefSeq" id="WP_274688560.1">
    <property type="nucleotide sequence ID" value="NZ_JAPMOU010000009.1"/>
</dbReference>
<keyword evidence="2" id="KW-0255">Endonuclease</keyword>
<evidence type="ECO:0000259" key="1">
    <source>
        <dbReference type="SMART" id="SM00507"/>
    </source>
</evidence>
<dbReference type="InterPro" id="IPR003615">
    <property type="entry name" value="HNH_nuc"/>
</dbReference>
<gene>
    <name evidence="2" type="ORF">ORQ98_09470</name>
</gene>
<proteinExistence type="predicted"/>
<evidence type="ECO:0000313" key="3">
    <source>
        <dbReference type="Proteomes" id="UP001528823"/>
    </source>
</evidence>
<dbReference type="SMART" id="SM00507">
    <property type="entry name" value="HNHc"/>
    <property type="match status" value="1"/>
</dbReference>
<keyword evidence="2" id="KW-0540">Nuclease</keyword>
<dbReference type="Proteomes" id="UP001528823">
    <property type="component" value="Unassembled WGS sequence"/>
</dbReference>
<dbReference type="CDD" id="cd00085">
    <property type="entry name" value="HNHc"/>
    <property type="match status" value="1"/>
</dbReference>
<dbReference type="EMBL" id="JAPMOU010000009">
    <property type="protein sequence ID" value="MDE1462201.1"/>
    <property type="molecule type" value="Genomic_DNA"/>
</dbReference>
<dbReference type="Pfam" id="PF14279">
    <property type="entry name" value="HNH_5"/>
    <property type="match status" value="1"/>
</dbReference>
<keyword evidence="2" id="KW-0378">Hydrolase</keyword>
<name>A0ABT5U747_9GAMM</name>
<dbReference type="PANTHER" id="PTHR33877">
    <property type="entry name" value="SLL1193 PROTEIN"/>
    <property type="match status" value="1"/>
</dbReference>
<dbReference type="GO" id="GO:0004519">
    <property type="term" value="F:endonuclease activity"/>
    <property type="evidence" value="ECO:0007669"/>
    <property type="project" value="UniProtKB-KW"/>
</dbReference>
<organism evidence="2 3">
    <name type="scientific">Spartinivicinus poritis</name>
    <dbReference type="NCBI Taxonomy" id="2994640"/>
    <lineage>
        <taxon>Bacteria</taxon>
        <taxon>Pseudomonadati</taxon>
        <taxon>Pseudomonadota</taxon>
        <taxon>Gammaproteobacteria</taxon>
        <taxon>Oceanospirillales</taxon>
        <taxon>Zooshikellaceae</taxon>
        <taxon>Spartinivicinus</taxon>
    </lineage>
</organism>
<dbReference type="InterPro" id="IPR052892">
    <property type="entry name" value="NA-targeting_endonuclease"/>
</dbReference>
<dbReference type="Gene3D" id="1.10.30.50">
    <property type="match status" value="1"/>
</dbReference>
<sequence length="183" mass="21163">MIRVLRLNKSGLPTAWISREEAATLYVKQQVLWSIGEQPLRIVGGINKFGVRSEINMDPIIACMGEHRRQNFVPGLNNALLFRRDDYLCMYCGNTFKETELTRDHIVPKVQGGKDVWKNVVAACQRCNHHKGGRTPEQAGMELLAVPFEPNVFEFMYLANRQIRGDQMEYLRSRFTGQRCWQM</sequence>
<comment type="caution">
    <text evidence="2">The sequence shown here is derived from an EMBL/GenBank/DDBJ whole genome shotgun (WGS) entry which is preliminary data.</text>
</comment>
<protein>
    <submittedName>
        <fullName evidence="2">HNH endonuclease</fullName>
    </submittedName>
</protein>
<evidence type="ECO:0000313" key="2">
    <source>
        <dbReference type="EMBL" id="MDE1462201.1"/>
    </source>
</evidence>
<dbReference type="PANTHER" id="PTHR33877:SF2">
    <property type="entry name" value="OS07G0170200 PROTEIN"/>
    <property type="match status" value="1"/>
</dbReference>
<keyword evidence="3" id="KW-1185">Reference proteome</keyword>
<dbReference type="InterPro" id="IPR029471">
    <property type="entry name" value="HNH_5"/>
</dbReference>